<name>A0A9N9NHN9_9GLOM</name>
<gene>
    <name evidence="1" type="ORF">RFULGI_LOCUS12693</name>
</gene>
<dbReference type="OrthoDB" id="2420899at2759"/>
<dbReference type="AlphaFoldDB" id="A0A9N9NHN9"/>
<evidence type="ECO:0000313" key="1">
    <source>
        <dbReference type="EMBL" id="CAG8738752.1"/>
    </source>
</evidence>
<dbReference type="Proteomes" id="UP000789396">
    <property type="component" value="Unassembled WGS sequence"/>
</dbReference>
<reference evidence="1" key="1">
    <citation type="submission" date="2021-06" db="EMBL/GenBank/DDBJ databases">
        <authorList>
            <person name="Kallberg Y."/>
            <person name="Tangrot J."/>
            <person name="Rosling A."/>
        </authorList>
    </citation>
    <scope>NUCLEOTIDE SEQUENCE</scope>
    <source>
        <strain evidence="1">IN212</strain>
    </source>
</reference>
<evidence type="ECO:0000313" key="2">
    <source>
        <dbReference type="Proteomes" id="UP000789396"/>
    </source>
</evidence>
<proteinExistence type="predicted"/>
<dbReference type="EMBL" id="CAJVPZ010031211">
    <property type="protein sequence ID" value="CAG8738752.1"/>
    <property type="molecule type" value="Genomic_DNA"/>
</dbReference>
<accession>A0A9N9NHN9</accession>
<keyword evidence="2" id="KW-1185">Reference proteome</keyword>
<organism evidence="1 2">
    <name type="scientific">Racocetra fulgida</name>
    <dbReference type="NCBI Taxonomy" id="60492"/>
    <lineage>
        <taxon>Eukaryota</taxon>
        <taxon>Fungi</taxon>
        <taxon>Fungi incertae sedis</taxon>
        <taxon>Mucoromycota</taxon>
        <taxon>Glomeromycotina</taxon>
        <taxon>Glomeromycetes</taxon>
        <taxon>Diversisporales</taxon>
        <taxon>Gigasporaceae</taxon>
        <taxon>Racocetra</taxon>
    </lineage>
</organism>
<protein>
    <submittedName>
        <fullName evidence="1">4537_t:CDS:1</fullName>
    </submittedName>
</protein>
<feature type="non-terminal residue" evidence="1">
    <location>
        <position position="140"/>
    </location>
</feature>
<comment type="caution">
    <text evidence="1">The sequence shown here is derived from an EMBL/GenBank/DDBJ whole genome shotgun (WGS) entry which is preliminary data.</text>
</comment>
<sequence length="140" mass="15607">MSELNLSNPPKIIASDGIAQIEVFSANESNTKGIQYCKGFINGNETSKTVDLIVKGGLPTWLKGEFFTVGPSTYDIKYTKMIGTEEGYESELDAYDLTPTRVFSWDELDPMVKGDHASPHSHFDEATGELINFNMEYHTM</sequence>